<dbReference type="OrthoDB" id="9800643at2"/>
<dbReference type="InterPro" id="IPR029063">
    <property type="entry name" value="SAM-dependent_MTases_sf"/>
</dbReference>
<keyword evidence="3 8" id="KW-0808">Transferase</keyword>
<feature type="domain" description="Release factor glutamine methyltransferase N-terminal" evidence="7">
    <location>
        <begin position="8"/>
        <end position="75"/>
    </location>
</feature>
<keyword evidence="4" id="KW-0949">S-adenosyl-L-methionine</keyword>
<dbReference type="KEGG" id="bbev:BBEV_0169"/>
<evidence type="ECO:0000256" key="2">
    <source>
        <dbReference type="ARBA" id="ARBA00022603"/>
    </source>
</evidence>
<dbReference type="Gene3D" id="1.10.8.10">
    <property type="entry name" value="DNA helicase RuvA subunit, C-terminal domain"/>
    <property type="match status" value="1"/>
</dbReference>
<keyword evidence="9" id="KW-1185">Reference proteome</keyword>
<dbReference type="PATRIC" id="fig|632773.3.peg.181"/>
<evidence type="ECO:0000259" key="6">
    <source>
        <dbReference type="Pfam" id="PF05175"/>
    </source>
</evidence>
<organism evidence="8 9">
    <name type="scientific">Salisediminibacterium beveridgei</name>
    <dbReference type="NCBI Taxonomy" id="632773"/>
    <lineage>
        <taxon>Bacteria</taxon>
        <taxon>Bacillati</taxon>
        <taxon>Bacillota</taxon>
        <taxon>Bacilli</taxon>
        <taxon>Bacillales</taxon>
        <taxon>Bacillaceae</taxon>
        <taxon>Salisediminibacterium</taxon>
    </lineage>
</organism>
<evidence type="ECO:0000256" key="5">
    <source>
        <dbReference type="ARBA" id="ARBA00048391"/>
    </source>
</evidence>
<reference evidence="8 9" key="1">
    <citation type="submission" date="2015-08" db="EMBL/GenBank/DDBJ databases">
        <title>The complete genome sequence of Bacillus beveridgei MLTeJB.</title>
        <authorList>
            <person name="Hanson T.E."/>
            <person name="Mesa C."/>
            <person name="Basesman S.M."/>
            <person name="Oremland R.S."/>
        </authorList>
    </citation>
    <scope>NUCLEOTIDE SEQUENCE [LARGE SCALE GENOMIC DNA]</scope>
    <source>
        <strain evidence="8 9">MLTeJB</strain>
    </source>
</reference>
<evidence type="ECO:0000256" key="3">
    <source>
        <dbReference type="ARBA" id="ARBA00022679"/>
    </source>
</evidence>
<dbReference type="InterPro" id="IPR050320">
    <property type="entry name" value="N5-glutamine_MTase"/>
</dbReference>
<dbReference type="Gene3D" id="3.40.50.150">
    <property type="entry name" value="Vaccinia Virus protein VP39"/>
    <property type="match status" value="1"/>
</dbReference>
<protein>
    <recommendedName>
        <fullName evidence="1">peptide chain release factor N(5)-glutamine methyltransferase</fullName>
        <ecNumber evidence="1">2.1.1.297</ecNumber>
    </recommendedName>
</protein>
<evidence type="ECO:0000313" key="9">
    <source>
        <dbReference type="Proteomes" id="UP000094463"/>
    </source>
</evidence>
<dbReference type="InterPro" id="IPR004556">
    <property type="entry name" value="HemK-like"/>
</dbReference>
<dbReference type="SUPFAM" id="SSF53335">
    <property type="entry name" value="S-adenosyl-L-methionine-dependent methyltransferases"/>
    <property type="match status" value="1"/>
</dbReference>
<name>A0A1D7QRC8_9BACI</name>
<dbReference type="InterPro" id="IPR019874">
    <property type="entry name" value="RF_methyltr_PrmC"/>
</dbReference>
<dbReference type="NCBIfam" id="TIGR00536">
    <property type="entry name" value="hemK_fam"/>
    <property type="match status" value="1"/>
</dbReference>
<evidence type="ECO:0000256" key="1">
    <source>
        <dbReference type="ARBA" id="ARBA00012771"/>
    </source>
</evidence>
<evidence type="ECO:0000313" key="8">
    <source>
        <dbReference type="EMBL" id="AOM81564.1"/>
    </source>
</evidence>
<dbReference type="EMBL" id="CP012502">
    <property type="protein sequence ID" value="AOM81564.1"/>
    <property type="molecule type" value="Genomic_DNA"/>
</dbReference>
<dbReference type="GO" id="GO:0003676">
    <property type="term" value="F:nucleic acid binding"/>
    <property type="evidence" value="ECO:0007669"/>
    <property type="project" value="InterPro"/>
</dbReference>
<dbReference type="InterPro" id="IPR002052">
    <property type="entry name" value="DNA_methylase_N6_adenine_CS"/>
</dbReference>
<dbReference type="STRING" id="632773.BBEV_0169"/>
<feature type="domain" description="Methyltransferase small" evidence="6">
    <location>
        <begin position="126"/>
        <end position="220"/>
    </location>
</feature>
<dbReference type="Pfam" id="PF17827">
    <property type="entry name" value="PrmC_N"/>
    <property type="match status" value="1"/>
</dbReference>
<dbReference type="Pfam" id="PF05175">
    <property type="entry name" value="MTS"/>
    <property type="match status" value="1"/>
</dbReference>
<dbReference type="PANTHER" id="PTHR18895:SF74">
    <property type="entry name" value="MTRF1L RELEASE FACTOR GLUTAMINE METHYLTRANSFERASE"/>
    <property type="match status" value="1"/>
</dbReference>
<proteinExistence type="predicted"/>
<gene>
    <name evidence="8" type="ORF">BBEV_0169</name>
</gene>
<dbReference type="GO" id="GO:0008276">
    <property type="term" value="F:protein methyltransferase activity"/>
    <property type="evidence" value="ECO:0007669"/>
    <property type="project" value="InterPro"/>
</dbReference>
<sequence>MTKRSVSEALFWASSYLKTHEQEAEIARILMCHHTGWSRAKLYSESRAHLAADVDEAFSRDVLRASTGVPVQHITCREMFAGRHYQVNRSVLIPRPETEELVEAIFTALSTEQSTMLSTIGDNGFPVADIGTGSGILAITLALDLPERFKTWTGKDVSVCVTATDISEEALFVAKQNAHTHQAAVTFLAGSFLTPLKESGIRPRLLVSNPPYIPDQDKAVMKENVTGHEPHLALFAGEDGLEAYRQIIRELPDVLHPKGTLLALEIGYNQGDAVSDLLKETLINSSPEVISDINGNERIVIAWLR</sequence>
<accession>A0A1D7QRC8</accession>
<dbReference type="AlphaFoldDB" id="A0A1D7QRC8"/>
<dbReference type="EC" id="2.1.1.297" evidence="1"/>
<dbReference type="PROSITE" id="PS00092">
    <property type="entry name" value="N6_MTASE"/>
    <property type="match status" value="1"/>
</dbReference>
<dbReference type="NCBIfam" id="TIGR03534">
    <property type="entry name" value="RF_mod_PrmC"/>
    <property type="match status" value="1"/>
</dbReference>
<dbReference type="GO" id="GO:0032259">
    <property type="term" value="P:methylation"/>
    <property type="evidence" value="ECO:0007669"/>
    <property type="project" value="UniProtKB-KW"/>
</dbReference>
<dbReference type="InterPro" id="IPR007848">
    <property type="entry name" value="Small_mtfrase_dom"/>
</dbReference>
<dbReference type="PANTHER" id="PTHR18895">
    <property type="entry name" value="HEMK METHYLTRANSFERASE"/>
    <property type="match status" value="1"/>
</dbReference>
<evidence type="ECO:0000256" key="4">
    <source>
        <dbReference type="ARBA" id="ARBA00022691"/>
    </source>
</evidence>
<evidence type="ECO:0000259" key="7">
    <source>
        <dbReference type="Pfam" id="PF17827"/>
    </source>
</evidence>
<comment type="catalytic activity">
    <reaction evidence="5">
        <text>L-glutaminyl-[peptide chain release factor] + S-adenosyl-L-methionine = N(5)-methyl-L-glutaminyl-[peptide chain release factor] + S-adenosyl-L-homocysteine + H(+)</text>
        <dbReference type="Rhea" id="RHEA:42896"/>
        <dbReference type="Rhea" id="RHEA-COMP:10271"/>
        <dbReference type="Rhea" id="RHEA-COMP:10272"/>
        <dbReference type="ChEBI" id="CHEBI:15378"/>
        <dbReference type="ChEBI" id="CHEBI:30011"/>
        <dbReference type="ChEBI" id="CHEBI:57856"/>
        <dbReference type="ChEBI" id="CHEBI:59789"/>
        <dbReference type="ChEBI" id="CHEBI:61891"/>
        <dbReference type="EC" id="2.1.1.297"/>
    </reaction>
</comment>
<dbReference type="Proteomes" id="UP000094463">
    <property type="component" value="Chromosome"/>
</dbReference>
<dbReference type="InterPro" id="IPR040758">
    <property type="entry name" value="PrmC_N"/>
</dbReference>
<dbReference type="CDD" id="cd02440">
    <property type="entry name" value="AdoMet_MTases"/>
    <property type="match status" value="1"/>
</dbReference>
<keyword evidence="2 8" id="KW-0489">Methyltransferase</keyword>